<evidence type="ECO:0000313" key="2">
    <source>
        <dbReference type="Proteomes" id="UP000325307"/>
    </source>
</evidence>
<evidence type="ECO:0000313" key="1">
    <source>
        <dbReference type="EMBL" id="GER21690.1"/>
    </source>
</evidence>
<organism evidence="1 2">
    <name type="scientific">Zafaria cholistanensis</name>
    <dbReference type="NCBI Taxonomy" id="1682741"/>
    <lineage>
        <taxon>Bacteria</taxon>
        <taxon>Bacillati</taxon>
        <taxon>Actinomycetota</taxon>
        <taxon>Actinomycetes</taxon>
        <taxon>Micrococcales</taxon>
        <taxon>Micrococcaceae</taxon>
        <taxon>Zafaria</taxon>
    </lineage>
</organism>
<sequence length="161" mass="17742">MSDGTGYAWVDTGQKIRNVEFEMRRTGTELNVVLALATTNNVIDNLVHFTVNNRQIIVDFLTGGSWSTDKQPGYVLNYTNRLLNGRTYRVRLSVEGETATVTGPHKEQFSFADNRIKNNAASSLFLEPMGAASGRHPAVLRVTAGKAPKSTYYPWTPGTSS</sequence>
<protein>
    <recommendedName>
        <fullName evidence="3">Lectin</fullName>
    </recommendedName>
</protein>
<name>A0A5A7NLP2_9MICC</name>
<accession>A0A5A7NLP2</accession>
<comment type="caution">
    <text evidence="1">The sequence shown here is derived from an EMBL/GenBank/DDBJ whole genome shotgun (WGS) entry which is preliminary data.</text>
</comment>
<dbReference type="RefSeq" id="WP_149955216.1">
    <property type="nucleotide sequence ID" value="NZ_BKDJ01000001.1"/>
</dbReference>
<reference evidence="1 2" key="1">
    <citation type="submission" date="2019-09" db="EMBL/GenBank/DDBJ databases">
        <title>Arthrobacter zafarii sp. nov., a moderately thermotolerant and halotolerant actinobacterium isolated from Cholistan desert soil of Pakistan.</title>
        <authorList>
            <person name="Amin A."/>
            <person name="Ahmed I."/>
            <person name="Khalid N."/>
            <person name="Schumann P."/>
            <person name="Busse H.J."/>
            <person name="Khan I.U."/>
            <person name="Li S."/>
            <person name="Li W.J."/>
        </authorList>
    </citation>
    <scope>NUCLEOTIDE SEQUENCE [LARGE SCALE GENOMIC DNA]</scope>
    <source>
        <strain evidence="1 2">NCCP-1664</strain>
    </source>
</reference>
<dbReference type="EMBL" id="BKDJ01000001">
    <property type="protein sequence ID" value="GER21690.1"/>
    <property type="molecule type" value="Genomic_DNA"/>
</dbReference>
<dbReference type="OrthoDB" id="9770043at2"/>
<keyword evidence="2" id="KW-1185">Reference proteome</keyword>
<gene>
    <name evidence="1" type="ORF">NCCP1664_01870</name>
</gene>
<dbReference type="Proteomes" id="UP000325307">
    <property type="component" value="Unassembled WGS sequence"/>
</dbReference>
<proteinExistence type="predicted"/>
<dbReference type="AlphaFoldDB" id="A0A5A7NLP2"/>
<evidence type="ECO:0008006" key="3">
    <source>
        <dbReference type="Google" id="ProtNLM"/>
    </source>
</evidence>